<dbReference type="PANTHER" id="PTHR30158:SF3">
    <property type="entry name" value="MULTIDRUG EFFLUX PUMP SUBUNIT ACRA-RELATED"/>
    <property type="match status" value="1"/>
</dbReference>
<dbReference type="Gene3D" id="1.10.287.470">
    <property type="entry name" value="Helix hairpin bin"/>
    <property type="match status" value="1"/>
</dbReference>
<dbReference type="InterPro" id="IPR058624">
    <property type="entry name" value="MdtA-like_HH"/>
</dbReference>
<dbReference type="Gene3D" id="2.40.420.20">
    <property type="match status" value="1"/>
</dbReference>
<evidence type="ECO:0000313" key="9">
    <source>
        <dbReference type="EMBL" id="MBB5222211.1"/>
    </source>
</evidence>
<dbReference type="GO" id="GO:0046677">
    <property type="term" value="P:response to antibiotic"/>
    <property type="evidence" value="ECO:0007669"/>
    <property type="project" value="TreeGrafter"/>
</dbReference>
<organism evidence="9 10">
    <name type="scientific">Amaricoccus macauensis</name>
    <dbReference type="NCBI Taxonomy" id="57001"/>
    <lineage>
        <taxon>Bacteria</taxon>
        <taxon>Pseudomonadati</taxon>
        <taxon>Pseudomonadota</taxon>
        <taxon>Alphaproteobacteria</taxon>
        <taxon>Rhodobacterales</taxon>
        <taxon>Paracoccaceae</taxon>
        <taxon>Amaricoccus</taxon>
    </lineage>
</organism>
<gene>
    <name evidence="9" type="ORF">HNP73_002147</name>
</gene>
<dbReference type="AlphaFoldDB" id="A0A840SSN7"/>
<evidence type="ECO:0000259" key="5">
    <source>
        <dbReference type="Pfam" id="PF25876"/>
    </source>
</evidence>
<dbReference type="Pfam" id="PF25944">
    <property type="entry name" value="Beta-barrel_RND"/>
    <property type="match status" value="1"/>
</dbReference>
<dbReference type="Pfam" id="PF25917">
    <property type="entry name" value="BSH_RND"/>
    <property type="match status" value="1"/>
</dbReference>
<dbReference type="GO" id="GO:0022857">
    <property type="term" value="F:transmembrane transporter activity"/>
    <property type="evidence" value="ECO:0007669"/>
    <property type="project" value="InterPro"/>
</dbReference>
<feature type="compositionally biased region" description="Low complexity" evidence="3">
    <location>
        <begin position="383"/>
        <end position="397"/>
    </location>
</feature>
<dbReference type="NCBIfam" id="TIGR01730">
    <property type="entry name" value="RND_mfp"/>
    <property type="match status" value="1"/>
</dbReference>
<dbReference type="PANTHER" id="PTHR30158">
    <property type="entry name" value="ACRA/E-RELATED COMPONENT OF DRUG EFFLUX TRANSPORTER"/>
    <property type="match status" value="1"/>
</dbReference>
<feature type="signal peptide" evidence="4">
    <location>
        <begin position="1"/>
        <end position="20"/>
    </location>
</feature>
<evidence type="ECO:0000256" key="1">
    <source>
        <dbReference type="ARBA" id="ARBA00004196"/>
    </source>
</evidence>
<dbReference type="InterPro" id="IPR058627">
    <property type="entry name" value="MdtA-like_C"/>
</dbReference>
<dbReference type="InterPro" id="IPR058625">
    <property type="entry name" value="MdtA-like_BSH"/>
</dbReference>
<feature type="chain" id="PRO_5032422458" evidence="4">
    <location>
        <begin position="21"/>
        <end position="406"/>
    </location>
</feature>
<dbReference type="RefSeq" id="WP_184148674.1">
    <property type="nucleotide sequence ID" value="NZ_JACHFM010000002.1"/>
</dbReference>
<reference evidence="9 10" key="1">
    <citation type="submission" date="2020-08" db="EMBL/GenBank/DDBJ databases">
        <title>Genomic Encyclopedia of Type Strains, Phase IV (KMG-IV): sequencing the most valuable type-strain genomes for metagenomic binning, comparative biology and taxonomic classification.</title>
        <authorList>
            <person name="Goeker M."/>
        </authorList>
    </citation>
    <scope>NUCLEOTIDE SEQUENCE [LARGE SCALE GENOMIC DNA]</scope>
    <source>
        <strain evidence="9 10">DSM 101730</strain>
    </source>
</reference>
<dbReference type="Pfam" id="PF25967">
    <property type="entry name" value="RND-MFP_C"/>
    <property type="match status" value="1"/>
</dbReference>
<keyword evidence="10" id="KW-1185">Reference proteome</keyword>
<keyword evidence="4" id="KW-0732">Signal</keyword>
<dbReference type="SUPFAM" id="SSF111369">
    <property type="entry name" value="HlyD-like secretion proteins"/>
    <property type="match status" value="1"/>
</dbReference>
<dbReference type="Gene3D" id="2.40.50.100">
    <property type="match status" value="1"/>
</dbReference>
<evidence type="ECO:0000259" key="7">
    <source>
        <dbReference type="Pfam" id="PF25944"/>
    </source>
</evidence>
<name>A0A840SSN7_9RHOB</name>
<dbReference type="InterPro" id="IPR058626">
    <property type="entry name" value="MdtA-like_b-barrel"/>
</dbReference>
<dbReference type="GO" id="GO:0005886">
    <property type="term" value="C:plasma membrane"/>
    <property type="evidence" value="ECO:0007669"/>
    <property type="project" value="TreeGrafter"/>
</dbReference>
<sequence>MRAGLCARAGLGLAIAMLLAAPALPQAGAGRPPPGPKSVGVIEIEQESVPYTVVLPGRAVAFEQADIRPRVEGMVVEIPYAPGRPLAVGDVLFRLERDSYAAEATAAEAAVSQAESALQAAQVTLQRYQRLEGAGVTQETVDSARVAELQAEATLKSAQAALQTAQLNLDRTDIRSPIDGIADVPAVSVGALVTAAQTDALTTVTRLDPIYVDVAESSARMLRVRERIAEGSLKPGERVQMTLTLENGKVYDATGEVISPGVLVSQTTGTLNIRVKFPNPNRDIMPGQFLRMEATLGTTSGILVPQRATSRSSTGVLTAFVARDGKAVQVTLTDAGSHGDAWIVTDGLDPGDLLIVDGLKNLRNGDEVETVPVTVGDDGLTHPVAAPAEAPTDAPATAPQPPSQGN</sequence>
<comment type="subcellular location">
    <subcellularLocation>
        <location evidence="1">Cell envelope</location>
    </subcellularLocation>
</comment>
<dbReference type="EMBL" id="JACHFM010000002">
    <property type="protein sequence ID" value="MBB5222211.1"/>
    <property type="molecule type" value="Genomic_DNA"/>
</dbReference>
<comment type="caution">
    <text evidence="9">The sequence shown here is derived from an EMBL/GenBank/DDBJ whole genome shotgun (WGS) entry which is preliminary data.</text>
</comment>
<evidence type="ECO:0000313" key="10">
    <source>
        <dbReference type="Proteomes" id="UP000549457"/>
    </source>
</evidence>
<feature type="domain" description="Multidrug resistance protein MdtA-like barrel-sandwich hybrid" evidence="6">
    <location>
        <begin position="63"/>
        <end position="205"/>
    </location>
</feature>
<dbReference type="Pfam" id="PF25876">
    <property type="entry name" value="HH_MFP_RND"/>
    <property type="match status" value="1"/>
</dbReference>
<dbReference type="Gene3D" id="2.40.30.170">
    <property type="match status" value="1"/>
</dbReference>
<comment type="similarity">
    <text evidence="2">Belongs to the membrane fusion protein (MFP) (TC 8.A.1) family.</text>
</comment>
<dbReference type="GO" id="GO:0030313">
    <property type="term" value="C:cell envelope"/>
    <property type="evidence" value="ECO:0007669"/>
    <property type="project" value="UniProtKB-SubCell"/>
</dbReference>
<evidence type="ECO:0000256" key="3">
    <source>
        <dbReference type="SAM" id="MobiDB-lite"/>
    </source>
</evidence>
<protein>
    <submittedName>
        <fullName evidence="9">Membrane fusion protein (Multidrug efflux system)</fullName>
    </submittedName>
</protein>
<dbReference type="Proteomes" id="UP000549457">
    <property type="component" value="Unassembled WGS sequence"/>
</dbReference>
<proteinExistence type="inferred from homology"/>
<evidence type="ECO:0000259" key="8">
    <source>
        <dbReference type="Pfam" id="PF25967"/>
    </source>
</evidence>
<evidence type="ECO:0000256" key="4">
    <source>
        <dbReference type="SAM" id="SignalP"/>
    </source>
</evidence>
<feature type="domain" description="Multidrug resistance protein MdtA-like C-terminal permuted SH3" evidence="8">
    <location>
        <begin position="302"/>
        <end position="360"/>
    </location>
</feature>
<evidence type="ECO:0000259" key="6">
    <source>
        <dbReference type="Pfam" id="PF25917"/>
    </source>
</evidence>
<feature type="domain" description="Multidrug resistance protein MdtA-like beta-barrel" evidence="7">
    <location>
        <begin position="209"/>
        <end position="294"/>
    </location>
</feature>
<dbReference type="InterPro" id="IPR006143">
    <property type="entry name" value="RND_pump_MFP"/>
</dbReference>
<feature type="region of interest" description="Disordered" evidence="3">
    <location>
        <begin position="374"/>
        <end position="406"/>
    </location>
</feature>
<evidence type="ECO:0000256" key="2">
    <source>
        <dbReference type="ARBA" id="ARBA00009477"/>
    </source>
</evidence>
<feature type="domain" description="Multidrug resistance protein MdtA-like alpha-helical hairpin" evidence="5">
    <location>
        <begin position="105"/>
        <end position="172"/>
    </location>
</feature>
<accession>A0A840SSN7</accession>